<proteinExistence type="predicted"/>
<dbReference type="AlphaFoldDB" id="A0A8X6I7I9"/>
<feature type="coiled-coil region" evidence="1">
    <location>
        <begin position="53"/>
        <end position="80"/>
    </location>
</feature>
<evidence type="ECO:0000256" key="1">
    <source>
        <dbReference type="SAM" id="Coils"/>
    </source>
</evidence>
<sequence length="150" mass="16555">MSTNWLHDLFFGSNESAIEALEKLQQMDAEQFQKVFSALEELQKSQIGDATQFKEVQKYLDGLQEKVETLTETVGEQEKTLLICAIVSAVAAIAITSFVAFCIYQGIKCEREKEKNLSQDTPGTKLDADGGTKLNNLEVNGLKSVNDMAA</sequence>
<evidence type="ECO:0000313" key="4">
    <source>
        <dbReference type="Proteomes" id="UP000887116"/>
    </source>
</evidence>
<organism evidence="3 4">
    <name type="scientific">Trichonephila clavata</name>
    <name type="common">Joro spider</name>
    <name type="synonym">Nephila clavata</name>
    <dbReference type="NCBI Taxonomy" id="2740835"/>
    <lineage>
        <taxon>Eukaryota</taxon>
        <taxon>Metazoa</taxon>
        <taxon>Ecdysozoa</taxon>
        <taxon>Arthropoda</taxon>
        <taxon>Chelicerata</taxon>
        <taxon>Arachnida</taxon>
        <taxon>Araneae</taxon>
        <taxon>Araneomorphae</taxon>
        <taxon>Entelegynae</taxon>
        <taxon>Araneoidea</taxon>
        <taxon>Nephilidae</taxon>
        <taxon>Trichonephila</taxon>
    </lineage>
</organism>
<keyword evidence="2" id="KW-0472">Membrane</keyword>
<protein>
    <submittedName>
        <fullName evidence="3">Uncharacterized protein</fullName>
    </submittedName>
</protein>
<name>A0A8X6I7I9_TRICU</name>
<dbReference type="Proteomes" id="UP000887116">
    <property type="component" value="Unassembled WGS sequence"/>
</dbReference>
<keyword evidence="4" id="KW-1185">Reference proteome</keyword>
<feature type="transmembrane region" description="Helical" evidence="2">
    <location>
        <begin position="80"/>
        <end position="104"/>
    </location>
</feature>
<keyword evidence="2" id="KW-1133">Transmembrane helix</keyword>
<reference evidence="3" key="1">
    <citation type="submission" date="2020-07" db="EMBL/GenBank/DDBJ databases">
        <title>Multicomponent nature underlies the extraordinary mechanical properties of spider dragline silk.</title>
        <authorList>
            <person name="Kono N."/>
            <person name="Nakamura H."/>
            <person name="Mori M."/>
            <person name="Yoshida Y."/>
            <person name="Ohtoshi R."/>
            <person name="Malay A.D."/>
            <person name="Moran D.A.P."/>
            <person name="Tomita M."/>
            <person name="Numata K."/>
            <person name="Arakawa K."/>
        </authorList>
    </citation>
    <scope>NUCLEOTIDE SEQUENCE</scope>
</reference>
<accession>A0A8X6I7I9</accession>
<dbReference type="OrthoDB" id="8303376at2759"/>
<keyword evidence="2" id="KW-0812">Transmembrane</keyword>
<evidence type="ECO:0000256" key="2">
    <source>
        <dbReference type="SAM" id="Phobius"/>
    </source>
</evidence>
<keyword evidence="1" id="KW-0175">Coiled coil</keyword>
<dbReference type="EMBL" id="BMAO01021165">
    <property type="protein sequence ID" value="GFQ72225.1"/>
    <property type="molecule type" value="Genomic_DNA"/>
</dbReference>
<comment type="caution">
    <text evidence="3">The sequence shown here is derived from an EMBL/GenBank/DDBJ whole genome shotgun (WGS) entry which is preliminary data.</text>
</comment>
<gene>
    <name evidence="3" type="primary">TV42_02355</name>
    <name evidence="3" type="ORF">TNCT_506381</name>
</gene>
<evidence type="ECO:0000313" key="3">
    <source>
        <dbReference type="EMBL" id="GFQ72225.1"/>
    </source>
</evidence>